<evidence type="ECO:0000313" key="1">
    <source>
        <dbReference type="EMBL" id="MCC4213960.1"/>
    </source>
</evidence>
<proteinExistence type="predicted"/>
<organism evidence="1 2">
    <name type="scientific">Leeuwenhoekiella parthenopeia</name>
    <dbReference type="NCBI Taxonomy" id="2890320"/>
    <lineage>
        <taxon>Bacteria</taxon>
        <taxon>Pseudomonadati</taxon>
        <taxon>Bacteroidota</taxon>
        <taxon>Flavobacteriia</taxon>
        <taxon>Flavobacteriales</taxon>
        <taxon>Flavobacteriaceae</taxon>
        <taxon>Leeuwenhoekiella</taxon>
    </lineage>
</organism>
<dbReference type="EMBL" id="JAJGMW010000021">
    <property type="protein sequence ID" value="MCC4213960.1"/>
    <property type="molecule type" value="Genomic_DNA"/>
</dbReference>
<reference evidence="1 2" key="1">
    <citation type="submission" date="2021-11" db="EMBL/GenBank/DDBJ databases">
        <title>Seasonal and diel survey of microbial diversity of the Tyrrhenian coast.</title>
        <authorList>
            <person name="Gattoni G."/>
            <person name="Corral P."/>
        </authorList>
    </citation>
    <scope>NUCLEOTIDE SEQUENCE [LARGE SCALE GENOMIC DNA]</scope>
    <source>
        <strain evidence="1 2">Mr9</strain>
    </source>
</reference>
<dbReference type="RefSeq" id="WP_228231032.1">
    <property type="nucleotide sequence ID" value="NZ_JAJGMW010000021.1"/>
</dbReference>
<protein>
    <recommendedName>
        <fullName evidence="3">Co-chaperone DjlA N-terminal domain-containing protein</fullName>
    </recommendedName>
</protein>
<evidence type="ECO:0000313" key="2">
    <source>
        <dbReference type="Proteomes" id="UP001197770"/>
    </source>
</evidence>
<dbReference type="Proteomes" id="UP001197770">
    <property type="component" value="Unassembled WGS sequence"/>
</dbReference>
<comment type="caution">
    <text evidence="1">The sequence shown here is derived from an EMBL/GenBank/DDBJ whole genome shotgun (WGS) entry which is preliminary data.</text>
</comment>
<keyword evidence="2" id="KW-1185">Reference proteome</keyword>
<gene>
    <name evidence="1" type="ORF">LLW17_14610</name>
</gene>
<sequence length="136" mass="16018">MNNLPAPELLFYQNLGELFYAVAATDKVVRKVEYEALAKLVEEQWQSMDDYEDEFGTDAAYQIAIVFEWFDYEQMEAKDCFEDFTHYYKHHKNMFSQDRKDLIVKTVRKIANAFAGTNKSELILITKLDMLFSEEA</sequence>
<evidence type="ECO:0008006" key="3">
    <source>
        <dbReference type="Google" id="ProtNLM"/>
    </source>
</evidence>
<accession>A0ABS8GVC5</accession>
<name>A0ABS8GVC5_9FLAO</name>